<evidence type="ECO:0000256" key="2">
    <source>
        <dbReference type="ARBA" id="ARBA00022900"/>
    </source>
</evidence>
<protein>
    <submittedName>
        <fullName evidence="6">BPTI/Kunitz domain-containing protein 4-like</fullName>
    </submittedName>
</protein>
<organism evidence="5 6">
    <name type="scientific">Biomphalaria glabrata</name>
    <name type="common">Bloodfluke planorb</name>
    <name type="synonym">Freshwater snail</name>
    <dbReference type="NCBI Taxonomy" id="6526"/>
    <lineage>
        <taxon>Eukaryota</taxon>
        <taxon>Metazoa</taxon>
        <taxon>Spiralia</taxon>
        <taxon>Lophotrochozoa</taxon>
        <taxon>Mollusca</taxon>
        <taxon>Gastropoda</taxon>
        <taxon>Heterobranchia</taxon>
        <taxon>Euthyneura</taxon>
        <taxon>Panpulmonata</taxon>
        <taxon>Hygrophila</taxon>
        <taxon>Lymnaeoidea</taxon>
        <taxon>Planorbidae</taxon>
        <taxon>Biomphalaria</taxon>
    </lineage>
</organism>
<dbReference type="PROSITE" id="PS51252">
    <property type="entry name" value="ANTISTASIN"/>
    <property type="match status" value="1"/>
</dbReference>
<accession>A0A9W2ZTW2</accession>
<evidence type="ECO:0000313" key="5">
    <source>
        <dbReference type="Proteomes" id="UP001165740"/>
    </source>
</evidence>
<dbReference type="Gene3D" id="2.10.22.10">
    <property type="entry name" value="Antistasin, domain 1"/>
    <property type="match status" value="1"/>
</dbReference>
<dbReference type="InterPro" id="IPR004094">
    <property type="entry name" value="Antistasin-like"/>
</dbReference>
<keyword evidence="5" id="KW-1185">Reference proteome</keyword>
<dbReference type="RefSeq" id="XP_055878389.1">
    <property type="nucleotide sequence ID" value="XM_056022414.1"/>
</dbReference>
<name>A0A9W2ZTW2_BIOGL</name>
<keyword evidence="2" id="KW-0722">Serine protease inhibitor</keyword>
<dbReference type="AlphaFoldDB" id="A0A9W2ZTW2"/>
<dbReference type="Pfam" id="PF02822">
    <property type="entry name" value="Antistasin"/>
    <property type="match status" value="1"/>
</dbReference>
<evidence type="ECO:0000256" key="1">
    <source>
        <dbReference type="ARBA" id="ARBA00022690"/>
    </source>
</evidence>
<sequence>MISKAILLFTSTLIISPALSRVFPVNLDNCPPPPPCAAPPLDCHYVPDANGCPGCNMVCARAACPPVCAIFCQYGNVLDSNGCPTCTCNSAPEKAVTQDPPFLECHMWMKCAQGVCPYTCACQPNC</sequence>
<feature type="chain" id="PRO_5040904110" evidence="3">
    <location>
        <begin position="21"/>
        <end position="126"/>
    </location>
</feature>
<feature type="signal peptide" evidence="3">
    <location>
        <begin position="1"/>
        <end position="20"/>
    </location>
</feature>
<evidence type="ECO:0000259" key="4">
    <source>
        <dbReference type="PROSITE" id="PS51252"/>
    </source>
</evidence>
<dbReference type="Proteomes" id="UP001165740">
    <property type="component" value="Chromosome 3"/>
</dbReference>
<dbReference type="OrthoDB" id="6133842at2759"/>
<dbReference type="GeneID" id="129924933"/>
<proteinExistence type="predicted"/>
<feature type="domain" description="Antistasin-like" evidence="4">
    <location>
        <begin position="59"/>
        <end position="88"/>
    </location>
</feature>
<reference evidence="6" key="1">
    <citation type="submission" date="2025-08" db="UniProtKB">
        <authorList>
            <consortium name="RefSeq"/>
        </authorList>
    </citation>
    <scope>IDENTIFICATION</scope>
</reference>
<keyword evidence="1" id="KW-0646">Protease inhibitor</keyword>
<keyword evidence="3" id="KW-0732">Signal</keyword>
<evidence type="ECO:0000256" key="3">
    <source>
        <dbReference type="SAM" id="SignalP"/>
    </source>
</evidence>
<gene>
    <name evidence="6" type="primary">LOC129924933</name>
</gene>
<dbReference type="GO" id="GO:0004867">
    <property type="term" value="F:serine-type endopeptidase inhibitor activity"/>
    <property type="evidence" value="ECO:0007669"/>
    <property type="project" value="UniProtKB-KW"/>
</dbReference>
<evidence type="ECO:0000313" key="6">
    <source>
        <dbReference type="RefSeq" id="XP_055878389.1"/>
    </source>
</evidence>